<dbReference type="EMBL" id="NPIA01000003">
    <property type="protein sequence ID" value="OZM57117.1"/>
    <property type="molecule type" value="Genomic_DNA"/>
</dbReference>
<gene>
    <name evidence="1" type="ORF">CIB95_06510</name>
</gene>
<keyword evidence="2" id="KW-1185">Reference proteome</keyword>
<dbReference type="Proteomes" id="UP000217083">
    <property type="component" value="Unassembled WGS sequence"/>
</dbReference>
<reference evidence="2" key="1">
    <citation type="submission" date="2017-08" db="EMBL/GenBank/DDBJ databases">
        <authorList>
            <person name="Huang Z."/>
        </authorList>
    </citation>
    <scope>NUCLEOTIDE SEQUENCE [LARGE SCALE GENOMIC DNA]</scope>
    <source>
        <strain evidence="2">SA5d-4</strain>
    </source>
</reference>
<dbReference type="RefSeq" id="WP_094923490.1">
    <property type="nucleotide sequence ID" value="NZ_NPIA01000003.1"/>
</dbReference>
<evidence type="ECO:0000313" key="1">
    <source>
        <dbReference type="EMBL" id="OZM57117.1"/>
    </source>
</evidence>
<dbReference type="AlphaFoldDB" id="A0A263BUW1"/>
<protein>
    <submittedName>
        <fullName evidence="1">Uncharacterized protein</fullName>
    </submittedName>
</protein>
<name>A0A263BUW1_9BACI</name>
<accession>A0A263BUW1</accession>
<comment type="caution">
    <text evidence="1">The sequence shown here is derived from an EMBL/GenBank/DDBJ whole genome shotgun (WGS) entry which is preliminary data.</text>
</comment>
<sequence>MTIIATKELCGTEVIIRLGGLKEKLTHKLNEFKGSVLEVEHGCLKKRKISGEVLLTIFQFLHLKERNKVVMLPLPLIHRITHDGKEILSEVEGKN</sequence>
<evidence type="ECO:0000313" key="2">
    <source>
        <dbReference type="Proteomes" id="UP000217083"/>
    </source>
</evidence>
<proteinExistence type="predicted"/>
<organism evidence="1 2">
    <name type="scientific">Lottiidibacillus patelloidae</name>
    <dbReference type="NCBI Taxonomy" id="2670334"/>
    <lineage>
        <taxon>Bacteria</taxon>
        <taxon>Bacillati</taxon>
        <taxon>Bacillota</taxon>
        <taxon>Bacilli</taxon>
        <taxon>Bacillales</taxon>
        <taxon>Bacillaceae</taxon>
        <taxon>Lottiidibacillus</taxon>
    </lineage>
</organism>
<reference evidence="1 2" key="2">
    <citation type="submission" date="2017-09" db="EMBL/GenBank/DDBJ databases">
        <title>Bacillus patelloidae sp. nov., isolated from the intestinal tract of a marine limpet.</title>
        <authorList>
            <person name="Liu R."/>
            <person name="Dong C."/>
            <person name="Shao Z."/>
        </authorList>
    </citation>
    <scope>NUCLEOTIDE SEQUENCE [LARGE SCALE GENOMIC DNA]</scope>
    <source>
        <strain evidence="1 2">SA5d-4</strain>
    </source>
</reference>